<evidence type="ECO:0000313" key="1">
    <source>
        <dbReference type="EMBL" id="KAI9507758.1"/>
    </source>
</evidence>
<sequence length="360" mass="40403">MTNQSAHRPAEEDYGQVRASIDQVKLNAYLADSVPAVTVPVTIKQFRSNPTYFLSDALGSRFVLRKKPEGKLVSQTAHQVEREYTVLAAIHSYNIRSTTLPELRVPVPQVFVLCEDSSVIGTPFYIMEFLEGRIFTDMSMPGVQPEVRRECWLSAVRALGTLSTLDPKDVGLEDYGSYKPYFPRQIKSLSKVSLAQAAVKDIDTGNPVGEIPGWRELIAWYEGNLPDERKTGVRIVHGDYKLDNLIFHPTENRVIGILDWELCTLGSPSHSSPYPIVEMGFARSWMLFRLAVILQGIAARHARRQASSEHAHIFATRFPLIGKLALRVLEDEGYLPKLQYKAVTTAKAHGIVRLYLTAVH</sequence>
<protein>
    <submittedName>
        <fullName evidence="1">Protein kinase subdomain-containing protein PKL/CAK/ACAD</fullName>
    </submittedName>
</protein>
<keyword evidence="1" id="KW-0418">Kinase</keyword>
<evidence type="ECO:0000313" key="2">
    <source>
        <dbReference type="Proteomes" id="UP001207468"/>
    </source>
</evidence>
<proteinExistence type="predicted"/>
<keyword evidence="2" id="KW-1185">Reference proteome</keyword>
<reference evidence="1" key="1">
    <citation type="submission" date="2021-03" db="EMBL/GenBank/DDBJ databases">
        <title>Evolutionary priming and transition to the ectomycorrhizal habit in an iconic lineage of mushroom-forming fungi: is preadaptation a requirement?</title>
        <authorList>
            <consortium name="DOE Joint Genome Institute"/>
            <person name="Looney B.P."/>
            <person name="Miyauchi S."/>
            <person name="Morin E."/>
            <person name="Drula E."/>
            <person name="Courty P.E."/>
            <person name="Chicoki N."/>
            <person name="Fauchery L."/>
            <person name="Kohler A."/>
            <person name="Kuo A."/>
            <person name="LaButti K."/>
            <person name="Pangilinan J."/>
            <person name="Lipzen A."/>
            <person name="Riley R."/>
            <person name="Andreopoulos W."/>
            <person name="He G."/>
            <person name="Johnson J."/>
            <person name="Barry K.W."/>
            <person name="Grigoriev I.V."/>
            <person name="Nagy L."/>
            <person name="Hibbett D."/>
            <person name="Henrissat B."/>
            <person name="Matheny P.B."/>
            <person name="Labbe J."/>
            <person name="Martin A.F."/>
        </authorList>
    </citation>
    <scope>NUCLEOTIDE SEQUENCE</scope>
    <source>
        <strain evidence="1">BPL698</strain>
    </source>
</reference>
<keyword evidence="1" id="KW-0808">Transferase</keyword>
<organism evidence="1 2">
    <name type="scientific">Russula earlei</name>
    <dbReference type="NCBI Taxonomy" id="71964"/>
    <lineage>
        <taxon>Eukaryota</taxon>
        <taxon>Fungi</taxon>
        <taxon>Dikarya</taxon>
        <taxon>Basidiomycota</taxon>
        <taxon>Agaricomycotina</taxon>
        <taxon>Agaricomycetes</taxon>
        <taxon>Russulales</taxon>
        <taxon>Russulaceae</taxon>
        <taxon>Russula</taxon>
    </lineage>
</organism>
<comment type="caution">
    <text evidence="1">The sequence shown here is derived from an EMBL/GenBank/DDBJ whole genome shotgun (WGS) entry which is preliminary data.</text>
</comment>
<accession>A0ACC0U810</accession>
<name>A0ACC0U810_9AGAM</name>
<dbReference type="EMBL" id="JAGFNK010000113">
    <property type="protein sequence ID" value="KAI9507758.1"/>
    <property type="molecule type" value="Genomic_DNA"/>
</dbReference>
<dbReference type="Proteomes" id="UP001207468">
    <property type="component" value="Unassembled WGS sequence"/>
</dbReference>
<gene>
    <name evidence="1" type="ORF">F5148DRAFT_1276075</name>
</gene>